<dbReference type="PATRIC" id="fig|1204725.3.peg.152"/>
<dbReference type="InterPro" id="IPR051311">
    <property type="entry name" value="DedA_domain"/>
</dbReference>
<dbReference type="AlphaFoldDB" id="K2RVJ1"/>
<dbReference type="InterPro" id="IPR032816">
    <property type="entry name" value="VTT_dom"/>
</dbReference>
<evidence type="ECO:0000256" key="3">
    <source>
        <dbReference type="ARBA" id="ARBA00022692"/>
    </source>
</evidence>
<dbReference type="RefSeq" id="WP_004029343.1">
    <property type="nucleotide sequence ID" value="NZ_AMPO01000001.1"/>
</dbReference>
<dbReference type="GO" id="GO:0005886">
    <property type="term" value="C:plasma membrane"/>
    <property type="evidence" value="ECO:0007669"/>
    <property type="project" value="UniProtKB-SubCell"/>
</dbReference>
<feature type="transmembrane region" description="Helical" evidence="6">
    <location>
        <begin position="121"/>
        <end position="144"/>
    </location>
</feature>
<feature type="transmembrane region" description="Helical" evidence="6">
    <location>
        <begin position="60"/>
        <end position="83"/>
    </location>
</feature>
<evidence type="ECO:0000256" key="5">
    <source>
        <dbReference type="ARBA" id="ARBA00023136"/>
    </source>
</evidence>
<organism evidence="8 9">
    <name type="scientific">Methanobacterium formicicum (strain DSM 3637 / PP1)</name>
    <dbReference type="NCBI Taxonomy" id="1204725"/>
    <lineage>
        <taxon>Archaea</taxon>
        <taxon>Methanobacteriati</taxon>
        <taxon>Methanobacteriota</taxon>
        <taxon>Methanomada group</taxon>
        <taxon>Methanobacteria</taxon>
        <taxon>Methanobacteriales</taxon>
        <taxon>Methanobacteriaceae</taxon>
        <taxon>Methanobacterium</taxon>
    </lineage>
</organism>
<feature type="transmembrane region" description="Helical" evidence="6">
    <location>
        <begin position="30"/>
        <end position="48"/>
    </location>
</feature>
<keyword evidence="3 6" id="KW-0812">Transmembrane</keyword>
<keyword evidence="9" id="KW-1185">Reference proteome</keyword>
<proteinExistence type="predicted"/>
<evidence type="ECO:0000256" key="2">
    <source>
        <dbReference type="ARBA" id="ARBA00022475"/>
    </source>
</evidence>
<dbReference type="Proteomes" id="UP000007360">
    <property type="component" value="Unassembled WGS sequence"/>
</dbReference>
<feature type="transmembrane region" description="Helical" evidence="6">
    <location>
        <begin position="151"/>
        <end position="174"/>
    </location>
</feature>
<comment type="subcellular location">
    <subcellularLocation>
        <location evidence="1">Cell membrane</location>
        <topology evidence="1">Multi-pass membrane protein</topology>
    </subcellularLocation>
</comment>
<dbReference type="Pfam" id="PF09335">
    <property type="entry name" value="VTT_dom"/>
    <property type="match status" value="1"/>
</dbReference>
<evidence type="ECO:0000256" key="1">
    <source>
        <dbReference type="ARBA" id="ARBA00004651"/>
    </source>
</evidence>
<evidence type="ECO:0000256" key="6">
    <source>
        <dbReference type="SAM" id="Phobius"/>
    </source>
</evidence>
<feature type="transmembrane region" description="Helical" evidence="6">
    <location>
        <begin position="186"/>
        <end position="205"/>
    </location>
</feature>
<name>K2RVJ1_METFP</name>
<evidence type="ECO:0000313" key="9">
    <source>
        <dbReference type="Proteomes" id="UP000007360"/>
    </source>
</evidence>
<sequence length="215" mass="23492">MFNSILTGLEGFIVSYGPWAVFGGSILEQVVTPIPSSLVVLGASFFMMKGVALSMGALKTLFFNISIPAALGVTLGSLLYYGISYKIGIPFVQRAGKYLGVTVDDLEGVERKVKASKYENLFLFAARCVPVIPSIAISLFCGMIRYNPRNYVLITFFGALVQASILGIIGWQFGNFYLTISEGLSFIDNIILVIIVLVVVCFVFAKRRQNKGKKD</sequence>
<dbReference type="EMBL" id="AMPO01000001">
    <property type="protein sequence ID" value="EKF86775.1"/>
    <property type="molecule type" value="Genomic_DNA"/>
</dbReference>
<gene>
    <name evidence="8" type="ORF">A994_00775</name>
</gene>
<keyword evidence="4 6" id="KW-1133">Transmembrane helix</keyword>
<evidence type="ECO:0000256" key="4">
    <source>
        <dbReference type="ARBA" id="ARBA00022989"/>
    </source>
</evidence>
<feature type="domain" description="VTT" evidence="7">
    <location>
        <begin position="59"/>
        <end position="171"/>
    </location>
</feature>
<keyword evidence="5 6" id="KW-0472">Membrane</keyword>
<keyword evidence="2" id="KW-1003">Cell membrane</keyword>
<accession>K2RVJ1</accession>
<dbReference type="PANTHER" id="PTHR42709">
    <property type="entry name" value="ALKALINE PHOSPHATASE LIKE PROTEIN"/>
    <property type="match status" value="1"/>
</dbReference>
<comment type="caution">
    <text evidence="8">The sequence shown here is derived from an EMBL/GenBank/DDBJ whole genome shotgun (WGS) entry which is preliminary data.</text>
</comment>
<reference evidence="8 9" key="1">
    <citation type="journal article" date="2012" name="J. Bacteriol.">
        <title>Draft genome sequence of Methanobacterium formicicum DSM 3637, an archaebacterium isolated from the methane producer amoeba Pelomyxa palustris.</title>
        <authorList>
            <person name="Gutierrez G."/>
        </authorList>
    </citation>
    <scope>NUCLEOTIDE SEQUENCE [LARGE SCALE GENOMIC DNA]</scope>
    <source>
        <strain evidence="9">DSM 3637 / PP1</strain>
    </source>
</reference>
<protein>
    <recommendedName>
        <fullName evidence="7">VTT domain-containing protein</fullName>
    </recommendedName>
</protein>
<evidence type="ECO:0000313" key="8">
    <source>
        <dbReference type="EMBL" id="EKF86775.1"/>
    </source>
</evidence>
<dbReference type="OrthoDB" id="69532at2157"/>
<evidence type="ECO:0000259" key="7">
    <source>
        <dbReference type="Pfam" id="PF09335"/>
    </source>
</evidence>
<dbReference type="PANTHER" id="PTHR42709:SF6">
    <property type="entry name" value="UNDECAPRENYL PHOSPHATE TRANSPORTER A"/>
    <property type="match status" value="1"/>
</dbReference>